<gene>
    <name evidence="1" type="ORF">AOQ72_06630</name>
</gene>
<name>A0A0R3D341_9BRAD</name>
<dbReference type="EMBL" id="LJYF01000002">
    <property type="protein sequence ID" value="KRQ02750.1"/>
    <property type="molecule type" value="Genomic_DNA"/>
</dbReference>
<evidence type="ECO:0000313" key="2">
    <source>
        <dbReference type="Proteomes" id="UP000051380"/>
    </source>
</evidence>
<proteinExistence type="predicted"/>
<reference evidence="1 2" key="1">
    <citation type="submission" date="2015-09" db="EMBL/GenBank/DDBJ databases">
        <title>Draft Genome Sequence of the Strain BR 3267 (Bradyrhizobium yuanmingense) recommended as inoculant for cowpea in Brazil.</title>
        <authorList>
            <person name="Simoes-Araujo J.L."/>
            <person name="Zilli J.E."/>
        </authorList>
    </citation>
    <scope>NUCLEOTIDE SEQUENCE [LARGE SCALE GENOMIC DNA]</scope>
    <source>
        <strain evidence="1 2">BR3267</strain>
    </source>
</reference>
<sequence>MRECQETTYFSGKLHTFTARLIEVIDHVLQNESSLGPDIVRTFASHALSANRYLAGSTTKESPYEVEYCLQAVIPKWSKRDCLITTALTDERDFHFRPTDPWAFVKAALPKYDTAGFDPLLVQLGVPRVYSHKPLYCVPLYHELGHFVDVSNGVTNLSSLIQRPNSAWELQHRLEHFADLFAAAYIGRCSIRALEIIAPNNATSATHPSTADRVALVEDFLAGRSNGLIPLFQTCLQHLGLPPLQIEHSAPVLRPAFDDIRTHAIANKSELHGIFNAAWEYLEDALDNRSAPWIAPNSTIAEIERVVNDLTEKSIRNASIRERWDSGATP</sequence>
<organism evidence="1 2">
    <name type="scientific">Bradyrhizobium yuanmingense</name>
    <dbReference type="NCBI Taxonomy" id="108015"/>
    <lineage>
        <taxon>Bacteria</taxon>
        <taxon>Pseudomonadati</taxon>
        <taxon>Pseudomonadota</taxon>
        <taxon>Alphaproteobacteria</taxon>
        <taxon>Hyphomicrobiales</taxon>
        <taxon>Nitrobacteraceae</taxon>
        <taxon>Bradyrhizobium</taxon>
    </lineage>
</organism>
<accession>A0A0R3D341</accession>
<comment type="caution">
    <text evidence="1">The sequence shown here is derived from an EMBL/GenBank/DDBJ whole genome shotgun (WGS) entry which is preliminary data.</text>
</comment>
<dbReference type="AlphaFoldDB" id="A0A0R3D341"/>
<dbReference type="Proteomes" id="UP000051380">
    <property type="component" value="Unassembled WGS sequence"/>
</dbReference>
<protein>
    <submittedName>
        <fullName evidence="1">Uncharacterized protein</fullName>
    </submittedName>
</protein>
<evidence type="ECO:0000313" key="1">
    <source>
        <dbReference type="EMBL" id="KRQ02750.1"/>
    </source>
</evidence>